<keyword evidence="2" id="KW-1185">Reference proteome</keyword>
<accession>U6MTA4</accession>
<sequence>MLSVLNSAGESGHLCMWNAGIDEDCGKVGVCAERWELVEWAYGYEGGLLLSGVIVARQRQWDKTSESRLEGNAVFDAARGIDEVCGSVDVSAEHRGLVRTTDQRRDLREVQFSTQREVGCVFRRKYVSKAVRKGSGFCKNAGVCKRLLVLLVETRKTLKRRDTSAAYVQGLLRFVKISMWDGNVAISGMLSISNSAGEKYRMCGSSAAVDDECGRLNVWAEYRAPSV</sequence>
<name>U6MTA4_9EIME</name>
<dbReference type="AlphaFoldDB" id="U6MTA4"/>
<reference evidence="1" key="1">
    <citation type="submission" date="2013-10" db="EMBL/GenBank/DDBJ databases">
        <title>Genomic analysis of the causative agents of coccidiosis in chickens.</title>
        <authorList>
            <person name="Reid A.J."/>
            <person name="Blake D."/>
            <person name="Billington K."/>
            <person name="Browne H."/>
            <person name="Dunn M."/>
            <person name="Hung S."/>
            <person name="Kawahara F."/>
            <person name="Miranda-Saavedra D."/>
            <person name="Mourier T."/>
            <person name="Nagra H."/>
            <person name="Otto T.D."/>
            <person name="Rawlings N."/>
            <person name="Sanchez A."/>
            <person name="Sanders M."/>
            <person name="Subramaniam C."/>
            <person name="Tay Y."/>
            <person name="Dear P."/>
            <person name="Doerig C."/>
            <person name="Gruber A."/>
            <person name="Parkinson J."/>
            <person name="Shirley M."/>
            <person name="Wan K.L."/>
            <person name="Berriman M."/>
            <person name="Tomley F."/>
            <person name="Pain A."/>
        </authorList>
    </citation>
    <scope>NUCLEOTIDE SEQUENCE [LARGE SCALE GENOMIC DNA]</scope>
    <source>
        <strain evidence="1">Houghton</strain>
    </source>
</reference>
<reference evidence="1" key="2">
    <citation type="submission" date="2013-10" db="EMBL/GenBank/DDBJ databases">
        <authorList>
            <person name="Aslett M."/>
        </authorList>
    </citation>
    <scope>NUCLEOTIDE SEQUENCE [LARGE SCALE GENOMIC DNA]</scope>
    <source>
        <strain evidence="1">Houghton</strain>
    </source>
</reference>
<evidence type="ECO:0000313" key="1">
    <source>
        <dbReference type="EMBL" id="CDJ67246.1"/>
    </source>
</evidence>
<protein>
    <submittedName>
        <fullName evidence="1">Uncharacterized protein</fullName>
    </submittedName>
</protein>
<dbReference type="Proteomes" id="UP000030754">
    <property type="component" value="Unassembled WGS sequence"/>
</dbReference>
<organism evidence="1 2">
    <name type="scientific">Eimeria necatrix</name>
    <dbReference type="NCBI Taxonomy" id="51315"/>
    <lineage>
        <taxon>Eukaryota</taxon>
        <taxon>Sar</taxon>
        <taxon>Alveolata</taxon>
        <taxon>Apicomplexa</taxon>
        <taxon>Conoidasida</taxon>
        <taxon>Coccidia</taxon>
        <taxon>Eucoccidiorida</taxon>
        <taxon>Eimeriorina</taxon>
        <taxon>Eimeriidae</taxon>
        <taxon>Eimeria</taxon>
    </lineage>
</organism>
<dbReference type="VEuPathDB" id="ToxoDB:ENH_00033210"/>
<proteinExistence type="predicted"/>
<dbReference type="GeneID" id="25473485"/>
<gene>
    <name evidence="1" type="ORF">ENH_00033210</name>
</gene>
<evidence type="ECO:0000313" key="2">
    <source>
        <dbReference type="Proteomes" id="UP000030754"/>
    </source>
</evidence>
<dbReference type="RefSeq" id="XP_013435713.1">
    <property type="nucleotide sequence ID" value="XM_013580259.1"/>
</dbReference>
<dbReference type="EMBL" id="HG724234">
    <property type="protein sequence ID" value="CDJ67246.1"/>
    <property type="molecule type" value="Genomic_DNA"/>
</dbReference>